<reference evidence="1" key="1">
    <citation type="submission" date="2020-07" db="EMBL/GenBank/DDBJ databases">
        <title>Multicomponent nature underlies the extraordinary mechanical properties of spider dragline silk.</title>
        <authorList>
            <person name="Kono N."/>
            <person name="Nakamura H."/>
            <person name="Mori M."/>
            <person name="Yoshida Y."/>
            <person name="Ohtoshi R."/>
            <person name="Malay A.D."/>
            <person name="Moran D.A.P."/>
            <person name="Tomita M."/>
            <person name="Numata K."/>
            <person name="Arakawa K."/>
        </authorList>
    </citation>
    <scope>NUCLEOTIDE SEQUENCE</scope>
</reference>
<accession>A0A8X6IXL5</accession>
<dbReference type="EMBL" id="BMAO01029225">
    <property type="protein sequence ID" value="GFR30334.1"/>
    <property type="molecule type" value="Genomic_DNA"/>
</dbReference>
<proteinExistence type="predicted"/>
<evidence type="ECO:0000313" key="1">
    <source>
        <dbReference type="EMBL" id="GFR30334.1"/>
    </source>
</evidence>
<organism evidence="1 2">
    <name type="scientific">Trichonephila clavata</name>
    <name type="common">Joro spider</name>
    <name type="synonym">Nephila clavata</name>
    <dbReference type="NCBI Taxonomy" id="2740835"/>
    <lineage>
        <taxon>Eukaryota</taxon>
        <taxon>Metazoa</taxon>
        <taxon>Ecdysozoa</taxon>
        <taxon>Arthropoda</taxon>
        <taxon>Chelicerata</taxon>
        <taxon>Arachnida</taxon>
        <taxon>Araneae</taxon>
        <taxon>Araneomorphae</taxon>
        <taxon>Entelegynae</taxon>
        <taxon>Araneoidea</taxon>
        <taxon>Nephilidae</taxon>
        <taxon>Trichonephila</taxon>
    </lineage>
</organism>
<name>A0A8X6IXL5_TRICU</name>
<comment type="caution">
    <text evidence="1">The sequence shown here is derived from an EMBL/GenBank/DDBJ whole genome shotgun (WGS) entry which is preliminary data.</text>
</comment>
<dbReference type="Proteomes" id="UP000887116">
    <property type="component" value="Unassembled WGS sequence"/>
</dbReference>
<dbReference type="AlphaFoldDB" id="A0A8X6IXL5"/>
<sequence>MTADHFYLDKTNIRLSSARHRHRKNASQSCGVVQSRLSILIMLSHNRPKDDEQRLWFLPNNTSCKPIDTI</sequence>
<protein>
    <submittedName>
        <fullName evidence="1">Uncharacterized protein</fullName>
    </submittedName>
</protein>
<evidence type="ECO:0000313" key="2">
    <source>
        <dbReference type="Proteomes" id="UP000887116"/>
    </source>
</evidence>
<gene>
    <name evidence="1" type="ORF">TNCT_701171</name>
</gene>
<keyword evidence="2" id="KW-1185">Reference proteome</keyword>